<dbReference type="GO" id="GO:0005576">
    <property type="term" value="C:extracellular region"/>
    <property type="evidence" value="ECO:0007669"/>
    <property type="project" value="UniProtKB-SubCell"/>
</dbReference>
<evidence type="ECO:0000256" key="2">
    <source>
        <dbReference type="ARBA" id="ARBA00022670"/>
    </source>
</evidence>
<dbReference type="InterPro" id="IPR001254">
    <property type="entry name" value="Trypsin_dom"/>
</dbReference>
<keyword evidence="8" id="KW-1185">Reference proteome</keyword>
<keyword evidence="3" id="KW-0378">Hydrolase</keyword>
<evidence type="ECO:0000259" key="6">
    <source>
        <dbReference type="PROSITE" id="PS50240"/>
    </source>
</evidence>
<dbReference type="SUPFAM" id="SSF50494">
    <property type="entry name" value="Trypsin-like serine proteases"/>
    <property type="match status" value="1"/>
</dbReference>
<dbReference type="PROSITE" id="PS00135">
    <property type="entry name" value="TRYPSIN_SER"/>
    <property type="match status" value="1"/>
</dbReference>
<dbReference type="InterPro" id="IPR050430">
    <property type="entry name" value="Peptidase_S1"/>
</dbReference>
<dbReference type="Proteomes" id="UP001329430">
    <property type="component" value="Chromosome 10"/>
</dbReference>
<evidence type="ECO:0000256" key="1">
    <source>
        <dbReference type="ARBA" id="ARBA00004239"/>
    </source>
</evidence>
<dbReference type="GO" id="GO:0004252">
    <property type="term" value="F:serine-type endopeptidase activity"/>
    <property type="evidence" value="ECO:0007669"/>
    <property type="project" value="InterPro"/>
</dbReference>
<evidence type="ECO:0000256" key="5">
    <source>
        <dbReference type="ARBA" id="ARBA00023157"/>
    </source>
</evidence>
<keyword evidence="4" id="KW-0720">Serine protease</keyword>
<gene>
    <name evidence="7" type="ORF">RI129_013156</name>
</gene>
<dbReference type="Gene3D" id="2.40.10.10">
    <property type="entry name" value="Trypsin-like serine proteases"/>
    <property type="match status" value="1"/>
</dbReference>
<dbReference type="InterPro" id="IPR043504">
    <property type="entry name" value="Peptidase_S1_PA_chymotrypsin"/>
</dbReference>
<comment type="caution">
    <text evidence="7">The sequence shown here is derived from an EMBL/GenBank/DDBJ whole genome shotgun (WGS) entry which is preliminary data.</text>
</comment>
<name>A0AAN7V4D5_9COLE</name>
<dbReference type="InterPro" id="IPR009003">
    <property type="entry name" value="Peptidase_S1_PA"/>
</dbReference>
<evidence type="ECO:0000313" key="7">
    <source>
        <dbReference type="EMBL" id="KAK5638861.1"/>
    </source>
</evidence>
<keyword evidence="2" id="KW-0645">Protease</keyword>
<organism evidence="7 8">
    <name type="scientific">Pyrocoelia pectoralis</name>
    <dbReference type="NCBI Taxonomy" id="417401"/>
    <lineage>
        <taxon>Eukaryota</taxon>
        <taxon>Metazoa</taxon>
        <taxon>Ecdysozoa</taxon>
        <taxon>Arthropoda</taxon>
        <taxon>Hexapoda</taxon>
        <taxon>Insecta</taxon>
        <taxon>Pterygota</taxon>
        <taxon>Neoptera</taxon>
        <taxon>Endopterygota</taxon>
        <taxon>Coleoptera</taxon>
        <taxon>Polyphaga</taxon>
        <taxon>Elateriformia</taxon>
        <taxon>Elateroidea</taxon>
        <taxon>Lampyridae</taxon>
        <taxon>Lampyrinae</taxon>
        <taxon>Pyrocoelia</taxon>
    </lineage>
</organism>
<dbReference type="SMART" id="SM00020">
    <property type="entry name" value="Tryp_SPc"/>
    <property type="match status" value="1"/>
</dbReference>
<comment type="subcellular location">
    <subcellularLocation>
        <location evidence="1">Secreted</location>
        <location evidence="1">Extracellular space</location>
    </subcellularLocation>
</comment>
<proteinExistence type="predicted"/>
<dbReference type="GO" id="GO:0006508">
    <property type="term" value="P:proteolysis"/>
    <property type="evidence" value="ECO:0007669"/>
    <property type="project" value="UniProtKB-KW"/>
</dbReference>
<feature type="domain" description="Peptidase S1" evidence="6">
    <location>
        <begin position="1"/>
        <end position="127"/>
    </location>
</feature>
<dbReference type="FunFam" id="2.40.10.10:FF:000036">
    <property type="entry name" value="Trypsin beta"/>
    <property type="match status" value="1"/>
</dbReference>
<dbReference type="CDD" id="cd00190">
    <property type="entry name" value="Tryp_SPc"/>
    <property type="match status" value="1"/>
</dbReference>
<dbReference type="EMBL" id="JAVRBK010000010">
    <property type="protein sequence ID" value="KAK5638861.1"/>
    <property type="molecule type" value="Genomic_DNA"/>
</dbReference>
<reference evidence="7 8" key="1">
    <citation type="journal article" date="2024" name="Insects">
        <title>An Improved Chromosome-Level Genome Assembly of the Firefly Pyrocoelia pectoralis.</title>
        <authorList>
            <person name="Fu X."/>
            <person name="Meyer-Rochow V.B."/>
            <person name="Ballantyne L."/>
            <person name="Zhu X."/>
        </authorList>
    </citation>
    <scope>NUCLEOTIDE SEQUENCE [LARGE SCALE GENOMIC DNA]</scope>
    <source>
        <strain evidence="7">XCY_ONT2</strain>
    </source>
</reference>
<evidence type="ECO:0000256" key="4">
    <source>
        <dbReference type="ARBA" id="ARBA00022825"/>
    </source>
</evidence>
<dbReference type="AlphaFoldDB" id="A0AAN7V4D5"/>
<dbReference type="InterPro" id="IPR033116">
    <property type="entry name" value="TRYPSIN_SER"/>
</dbReference>
<dbReference type="PROSITE" id="PS50240">
    <property type="entry name" value="TRYPSIN_DOM"/>
    <property type="match status" value="1"/>
</dbReference>
<dbReference type="Pfam" id="PF00089">
    <property type="entry name" value="Trypsin"/>
    <property type="match status" value="1"/>
</dbReference>
<dbReference type="PANTHER" id="PTHR24276:SF91">
    <property type="entry name" value="AT26814P-RELATED"/>
    <property type="match status" value="1"/>
</dbReference>
<accession>A0AAN7V4D5</accession>
<protein>
    <recommendedName>
        <fullName evidence="6">Peptidase S1 domain-containing protein</fullName>
    </recommendedName>
</protein>
<keyword evidence="5" id="KW-1015">Disulfide bond</keyword>
<evidence type="ECO:0000313" key="8">
    <source>
        <dbReference type="Proteomes" id="UP001329430"/>
    </source>
</evidence>
<evidence type="ECO:0000256" key="3">
    <source>
        <dbReference type="ARBA" id="ARBA00022801"/>
    </source>
</evidence>
<dbReference type="PANTHER" id="PTHR24276">
    <property type="entry name" value="POLYSERASE-RELATED"/>
    <property type="match status" value="1"/>
</dbReference>
<sequence>MVYGPTVKPVALSLDHPLPGTMLTLTGWGLTKYPSDAIPNKLQTVLLTTISIKQCKSSLPGYPITDNHVCTFQSKDKGSCQGDSGGPLVYNGLQVGIVSWGIPCAKGYPDIFTAVAPYISWIGESTGQSLLI</sequence>